<reference evidence="5" key="1">
    <citation type="submission" date="2016-10" db="EMBL/GenBank/DDBJ databases">
        <authorList>
            <person name="Varghese N."/>
            <person name="Submissions S."/>
        </authorList>
    </citation>
    <scope>NUCLEOTIDE SEQUENCE [LARGE SCALE GENOMIC DNA]</scope>
    <source>
        <strain evidence="5">DSM 26542</strain>
    </source>
</reference>
<dbReference type="InterPro" id="IPR050218">
    <property type="entry name" value="LptD"/>
</dbReference>
<evidence type="ECO:0000313" key="5">
    <source>
        <dbReference type="Proteomes" id="UP000243887"/>
    </source>
</evidence>
<dbReference type="GO" id="GO:1990351">
    <property type="term" value="C:transporter complex"/>
    <property type="evidence" value="ECO:0007669"/>
    <property type="project" value="TreeGrafter"/>
</dbReference>
<dbReference type="InterPro" id="IPR045659">
    <property type="entry name" value="LptD_2"/>
</dbReference>
<feature type="signal peptide" evidence="2">
    <location>
        <begin position="1"/>
        <end position="24"/>
    </location>
</feature>
<organism evidence="4 5">
    <name type="scientific">Myroides guanonis</name>
    <dbReference type="NCBI Taxonomy" id="1150112"/>
    <lineage>
        <taxon>Bacteria</taxon>
        <taxon>Pseudomonadati</taxon>
        <taxon>Bacteroidota</taxon>
        <taxon>Flavobacteriia</taxon>
        <taxon>Flavobacteriales</taxon>
        <taxon>Flavobacteriaceae</taxon>
        <taxon>Myroides</taxon>
    </lineage>
</organism>
<gene>
    <name evidence="4" type="ORF">SAMN04487893_101106</name>
</gene>
<dbReference type="RefSeq" id="WP_090677500.1">
    <property type="nucleotide sequence ID" value="NZ_FORU01000001.1"/>
</dbReference>
<dbReference type="PANTHER" id="PTHR30189:SF1">
    <property type="entry name" value="LPS-ASSEMBLY PROTEIN LPTD"/>
    <property type="match status" value="1"/>
</dbReference>
<accession>A0A1I3KXW5</accession>
<feature type="domain" description="LPS-assembly protein LptD central" evidence="3">
    <location>
        <begin position="220"/>
        <end position="689"/>
    </location>
</feature>
<keyword evidence="5" id="KW-1185">Reference proteome</keyword>
<dbReference type="Proteomes" id="UP000243887">
    <property type="component" value="Unassembled WGS sequence"/>
</dbReference>
<sequence>MRTKKKHIVLIILLLTWLIPNAYAQEFEKNKNVPILLNPKDSTKVVTNIPTDTIKKPTAKVDSLPKKKPMLEGIVYRQAKDYEKLDQKKKELTLYNEAEIKYLDFEIKAGKIIFNYEKNEIYAGRIKDSLGKLTQSPVFTQGQQIVEPDSIRYNTKTQKAIVWNSKTSQGEFRIKAEMTKKENDSVYFMENVIFTTAKDIEDPEYYFKTRKVKFVPNKKVVTGVTNMVIADVPTPIGLPFAFFPMAENAESGFIIPTMGDTRQQGYYMQNGGYYFAISDRLDLTLLGDYYTNGSYALRAESNYAKRYKYNGRFNARFENNIFSELGLPDYQRNSNYNIQWSHTQDPKSNPNSRFSASVNMGSSQYFRQTNNTYNVGASLNNQMNSSISYSKTFQSVPQVNMSLTATHSQSTNTGDINMTLPTLQASVDRIFPFASESGPKKGLIKNLNLSYNIRGENRARTKEEYFFKKEMFDSLNTGFQHSIPLSTNFKLFKHFSVTAGGNYNEVWYFNTIKKEYNVDKGKVVDTRVNGFDSFRTYNLSASIGTTVYGTFNFDKNAKLQAIRHVMRPNVSYSYTPSFDRYFDTYAIDASGRTFEEYTRFQGGLFGAPGQNYSNIMSFGLSNSFEAKMRDDKSETGDPKKVMLLNSFNLSSSYNISADSLKLAPLRLSAGTAIFNNKMQVNFGATLDPYAIDNSGRRIDRFNIDNGGSLLRMTSANLTLNWSLNSQDAVFGGTDSSNKNNVQNGGRADDLFGQSGRLGENRDQEEEEEEEKPFTGFYNAKLPWDLTFAYSLTYSNNNRNSDITNNSVMVSGNIDISPKWKVGISTGYDFVNKGVTFTQLRFERDLMSWRMDFNWVPIGDYTSWGFFIGIKSSMLSDIKWEKRNSPDKRYRD</sequence>
<dbReference type="EMBL" id="FORU01000001">
    <property type="protein sequence ID" value="SFI77381.1"/>
    <property type="molecule type" value="Genomic_DNA"/>
</dbReference>
<evidence type="ECO:0000259" key="3">
    <source>
        <dbReference type="Pfam" id="PF19838"/>
    </source>
</evidence>
<evidence type="ECO:0000313" key="4">
    <source>
        <dbReference type="EMBL" id="SFI77381.1"/>
    </source>
</evidence>
<dbReference type="GO" id="GO:0009279">
    <property type="term" value="C:cell outer membrane"/>
    <property type="evidence" value="ECO:0007669"/>
    <property type="project" value="TreeGrafter"/>
</dbReference>
<dbReference type="Pfam" id="PF19838">
    <property type="entry name" value="LptD_2"/>
    <property type="match status" value="1"/>
</dbReference>
<protein>
    <recommendedName>
        <fullName evidence="3">LPS-assembly protein LptD central domain-containing protein</fullName>
    </recommendedName>
</protein>
<feature type="region of interest" description="Disordered" evidence="1">
    <location>
        <begin position="733"/>
        <end position="772"/>
    </location>
</feature>
<dbReference type="OrthoDB" id="9802320at2"/>
<name>A0A1I3KXW5_9FLAO</name>
<dbReference type="STRING" id="1150112.SAMN04487893_101106"/>
<keyword evidence="2" id="KW-0732">Signal</keyword>
<dbReference type="AlphaFoldDB" id="A0A1I3KXW5"/>
<evidence type="ECO:0000256" key="2">
    <source>
        <dbReference type="SAM" id="SignalP"/>
    </source>
</evidence>
<feature type="compositionally biased region" description="Polar residues" evidence="1">
    <location>
        <begin position="733"/>
        <end position="743"/>
    </location>
</feature>
<dbReference type="PANTHER" id="PTHR30189">
    <property type="entry name" value="LPS-ASSEMBLY PROTEIN"/>
    <property type="match status" value="1"/>
</dbReference>
<evidence type="ECO:0000256" key="1">
    <source>
        <dbReference type="SAM" id="MobiDB-lite"/>
    </source>
</evidence>
<proteinExistence type="predicted"/>
<feature type="chain" id="PRO_5017407190" description="LPS-assembly protein LptD central domain-containing protein" evidence="2">
    <location>
        <begin position="25"/>
        <end position="891"/>
    </location>
</feature>